<dbReference type="PANTHER" id="PTHR43190">
    <property type="entry name" value="N-ACETYL-D-GLUCOSAMINE KINASE"/>
    <property type="match status" value="1"/>
</dbReference>
<name>A0ABS6D3G8_9FIRM</name>
<dbReference type="RefSeq" id="WP_216241148.1">
    <property type="nucleotide sequence ID" value="NZ_JABACJ020000007.1"/>
</dbReference>
<organism evidence="2 3">
    <name type="scientific">Faecalicatena faecalis</name>
    <dbReference type="NCBI Taxonomy" id="2726362"/>
    <lineage>
        <taxon>Bacteria</taxon>
        <taxon>Bacillati</taxon>
        <taxon>Bacillota</taxon>
        <taxon>Clostridia</taxon>
        <taxon>Lachnospirales</taxon>
        <taxon>Lachnospiraceae</taxon>
        <taxon>Faecalicatena</taxon>
    </lineage>
</organism>
<dbReference type="PANTHER" id="PTHR43190:SF3">
    <property type="entry name" value="N-ACETYL-D-GLUCOSAMINE KINASE"/>
    <property type="match status" value="1"/>
</dbReference>
<accession>A0ABS6D3G8</accession>
<sequence>MDGGGTKTKWLLTDTFGNKIDTLLETGCSHPQIGVKQVCLSIQCAVNELLERNHALIQNLAGICLGVPCYGEVPDADRYIFKYLSSCFENLPLTICNDVELGFWGAQPEGRGIHLVAGTGAIAYARNPSSSQAARCNGWHYLLSDEGSGYWLGMLAISLYLKEDDGRIEKGALHDIVSVELGIQNALDMTLYYDSHLAGKRKEIAALQELLSKAAKKGDQAAIQAYQTAAHELALSASALKNKLFPDCSSISVSYSGGIFKNGRLIFDALDKELKRDGLYRTSPILSPEFGGIWLAAKSCHLDSPNLLSRLKEQQ</sequence>
<evidence type="ECO:0000313" key="3">
    <source>
        <dbReference type="Proteomes" id="UP000723714"/>
    </source>
</evidence>
<protein>
    <recommendedName>
        <fullName evidence="1">ATPase BadF/BadG/BcrA/BcrD type domain-containing protein</fullName>
    </recommendedName>
</protein>
<evidence type="ECO:0000259" key="1">
    <source>
        <dbReference type="Pfam" id="PF01869"/>
    </source>
</evidence>
<proteinExistence type="predicted"/>
<dbReference type="CDD" id="cd24007">
    <property type="entry name" value="ASKHA_NBD_eukNAGK-like"/>
    <property type="match status" value="1"/>
</dbReference>
<gene>
    <name evidence="2" type="ORF">HGO97_009945</name>
</gene>
<feature type="domain" description="ATPase BadF/BadG/BcrA/BcrD type" evidence="1">
    <location>
        <begin position="2"/>
        <end position="273"/>
    </location>
</feature>
<dbReference type="EMBL" id="JABACJ020000007">
    <property type="protein sequence ID" value="MBU3876133.1"/>
    <property type="molecule type" value="Genomic_DNA"/>
</dbReference>
<dbReference type="InterPro" id="IPR002731">
    <property type="entry name" value="ATPase_BadF"/>
</dbReference>
<comment type="caution">
    <text evidence="2">The sequence shown here is derived from an EMBL/GenBank/DDBJ whole genome shotgun (WGS) entry which is preliminary data.</text>
</comment>
<evidence type="ECO:0000313" key="2">
    <source>
        <dbReference type="EMBL" id="MBU3876133.1"/>
    </source>
</evidence>
<reference evidence="2 3" key="1">
    <citation type="submission" date="2021-06" db="EMBL/GenBank/DDBJ databases">
        <title>Faecalicatena sp. nov. isolated from porcine feces.</title>
        <authorList>
            <person name="Oh B.S."/>
            <person name="Lee J.H."/>
        </authorList>
    </citation>
    <scope>NUCLEOTIDE SEQUENCE [LARGE SCALE GENOMIC DNA]</scope>
    <source>
        <strain evidence="2 3">AGMB00832</strain>
    </source>
</reference>
<dbReference type="InterPro" id="IPR052519">
    <property type="entry name" value="Euk-type_GlcNAc_Kinase"/>
</dbReference>
<dbReference type="Pfam" id="PF01869">
    <property type="entry name" value="BcrAD_BadFG"/>
    <property type="match status" value="1"/>
</dbReference>
<keyword evidence="3" id="KW-1185">Reference proteome</keyword>
<dbReference type="Proteomes" id="UP000723714">
    <property type="component" value="Unassembled WGS sequence"/>
</dbReference>